<proteinExistence type="predicted"/>
<gene>
    <name evidence="2" type="ORF">EPA93_08100</name>
</gene>
<evidence type="ECO:0000256" key="1">
    <source>
        <dbReference type="SAM" id="MobiDB-lite"/>
    </source>
</evidence>
<accession>A0A4P6JL92</accession>
<dbReference type="Proteomes" id="UP000290365">
    <property type="component" value="Chromosome"/>
</dbReference>
<sequence>MRARRQNIRTILQQEMAEDQTEAQKPETQDTAEQKIVEAATTPTPPVVQAASAPAQRAPNQAYPEPRQASSQPQGQSYAETQQPAPQPQAYPEPQQVAPQTQGQQYSPAAEAQNQAYSGPQQPLSQPQSQTYAEARQPAPQAQTQPYFEPQQAPSQAQSQGQAYAEQRQAIPVAAQNKAYAEPHESQMGQYSAAVQPVASYQSNQPYFEQSSASASQPSRPDVLPQQPPAFQGNPQTGNMAPVQPYQYQQPEAPRPHEATYAPAFPTETAPRPGKENEPKRAKLGYAVRIDLTRECRKIAIDRGMHAYEALEEAMEMYIAKYRPQNS</sequence>
<feature type="region of interest" description="Disordered" evidence="1">
    <location>
        <begin position="1"/>
        <end position="170"/>
    </location>
</feature>
<reference evidence="2 3" key="1">
    <citation type="submission" date="2019-01" db="EMBL/GenBank/DDBJ databases">
        <title>Ktedonosporobacter rubrisoli SCAWS-G2.</title>
        <authorList>
            <person name="Huang Y."/>
            <person name="Yan B."/>
        </authorList>
    </citation>
    <scope>NUCLEOTIDE SEQUENCE [LARGE SCALE GENOMIC DNA]</scope>
    <source>
        <strain evidence="2 3">SCAWS-G2</strain>
    </source>
</reference>
<dbReference type="RefSeq" id="WP_129886565.1">
    <property type="nucleotide sequence ID" value="NZ_CP035758.1"/>
</dbReference>
<keyword evidence="3" id="KW-1185">Reference proteome</keyword>
<protein>
    <submittedName>
        <fullName evidence="2">Uncharacterized protein</fullName>
    </submittedName>
</protein>
<organism evidence="2 3">
    <name type="scientific">Ktedonosporobacter rubrisoli</name>
    <dbReference type="NCBI Taxonomy" id="2509675"/>
    <lineage>
        <taxon>Bacteria</taxon>
        <taxon>Bacillati</taxon>
        <taxon>Chloroflexota</taxon>
        <taxon>Ktedonobacteria</taxon>
        <taxon>Ktedonobacterales</taxon>
        <taxon>Ktedonosporobacteraceae</taxon>
        <taxon>Ktedonosporobacter</taxon>
    </lineage>
</organism>
<feature type="compositionally biased region" description="Low complexity" evidence="1">
    <location>
        <begin position="92"/>
        <end position="105"/>
    </location>
</feature>
<dbReference type="AlphaFoldDB" id="A0A4P6JL92"/>
<evidence type="ECO:0000313" key="2">
    <source>
        <dbReference type="EMBL" id="QBD75969.1"/>
    </source>
</evidence>
<name>A0A4P6JL92_KTERU</name>
<feature type="region of interest" description="Disordered" evidence="1">
    <location>
        <begin position="204"/>
        <end position="282"/>
    </location>
</feature>
<feature type="compositionally biased region" description="Polar residues" evidence="1">
    <location>
        <begin position="68"/>
        <end position="81"/>
    </location>
</feature>
<dbReference type="KEGG" id="kbs:EPA93_08100"/>
<feature type="compositionally biased region" description="Low complexity" evidence="1">
    <location>
        <begin position="210"/>
        <end position="221"/>
    </location>
</feature>
<feature type="compositionally biased region" description="Low complexity" evidence="1">
    <location>
        <begin position="118"/>
        <end position="167"/>
    </location>
</feature>
<dbReference type="EMBL" id="CP035758">
    <property type="protein sequence ID" value="QBD75969.1"/>
    <property type="molecule type" value="Genomic_DNA"/>
</dbReference>
<feature type="compositionally biased region" description="Low complexity" evidence="1">
    <location>
        <begin position="37"/>
        <end position="62"/>
    </location>
</feature>
<feature type="compositionally biased region" description="Basic and acidic residues" evidence="1">
    <location>
        <begin position="22"/>
        <end position="36"/>
    </location>
</feature>
<evidence type="ECO:0000313" key="3">
    <source>
        <dbReference type="Proteomes" id="UP000290365"/>
    </source>
</evidence>